<feature type="compositionally biased region" description="Basic and acidic residues" evidence="1">
    <location>
        <begin position="56"/>
        <end position="77"/>
    </location>
</feature>
<dbReference type="AlphaFoldDB" id="A0A5B7JZ06"/>
<comment type="caution">
    <text evidence="2">The sequence shown here is derived from an EMBL/GenBank/DDBJ whole genome shotgun (WGS) entry which is preliminary data.</text>
</comment>
<gene>
    <name evidence="2" type="ORF">E2C01_097586</name>
</gene>
<organism evidence="2 3">
    <name type="scientific">Portunus trituberculatus</name>
    <name type="common">Swimming crab</name>
    <name type="synonym">Neptunus trituberculatus</name>
    <dbReference type="NCBI Taxonomy" id="210409"/>
    <lineage>
        <taxon>Eukaryota</taxon>
        <taxon>Metazoa</taxon>
        <taxon>Ecdysozoa</taxon>
        <taxon>Arthropoda</taxon>
        <taxon>Crustacea</taxon>
        <taxon>Multicrustacea</taxon>
        <taxon>Malacostraca</taxon>
        <taxon>Eumalacostraca</taxon>
        <taxon>Eucarida</taxon>
        <taxon>Decapoda</taxon>
        <taxon>Pleocyemata</taxon>
        <taxon>Brachyura</taxon>
        <taxon>Eubrachyura</taxon>
        <taxon>Portunoidea</taxon>
        <taxon>Portunidae</taxon>
        <taxon>Portuninae</taxon>
        <taxon>Portunus</taxon>
    </lineage>
</organism>
<reference evidence="2 3" key="1">
    <citation type="submission" date="2019-05" db="EMBL/GenBank/DDBJ databases">
        <title>Another draft genome of Portunus trituberculatus and its Hox gene families provides insights of decapod evolution.</title>
        <authorList>
            <person name="Jeong J.-H."/>
            <person name="Song I."/>
            <person name="Kim S."/>
            <person name="Choi T."/>
            <person name="Kim D."/>
            <person name="Ryu S."/>
            <person name="Kim W."/>
        </authorList>
    </citation>
    <scope>NUCLEOTIDE SEQUENCE [LARGE SCALE GENOMIC DNA]</scope>
    <source>
        <tissue evidence="2">Muscle</tissue>
    </source>
</reference>
<accession>A0A5B7JZ06</accession>
<evidence type="ECO:0000256" key="1">
    <source>
        <dbReference type="SAM" id="MobiDB-lite"/>
    </source>
</evidence>
<dbReference type="EMBL" id="VSRR010129643">
    <property type="protein sequence ID" value="MPD02031.1"/>
    <property type="molecule type" value="Genomic_DNA"/>
</dbReference>
<evidence type="ECO:0000313" key="2">
    <source>
        <dbReference type="EMBL" id="MPD02031.1"/>
    </source>
</evidence>
<proteinExistence type="predicted"/>
<sequence>MDWSPGPPFAGPAYSASTVLVIRLHCEVDWVSMPISGAERMQREVRGGEGNLQIGRRRESADTAGDGKARTHTRTENRVNVTHGTS</sequence>
<name>A0A5B7JZ06_PORTR</name>
<keyword evidence="3" id="KW-1185">Reference proteome</keyword>
<protein>
    <submittedName>
        <fullName evidence="2">Uncharacterized protein</fullName>
    </submittedName>
</protein>
<dbReference type="Proteomes" id="UP000324222">
    <property type="component" value="Unassembled WGS sequence"/>
</dbReference>
<evidence type="ECO:0000313" key="3">
    <source>
        <dbReference type="Proteomes" id="UP000324222"/>
    </source>
</evidence>
<feature type="region of interest" description="Disordered" evidence="1">
    <location>
        <begin position="44"/>
        <end position="86"/>
    </location>
</feature>